<dbReference type="InterPro" id="IPR001455">
    <property type="entry name" value="TusA-like"/>
</dbReference>
<dbReference type="Pfam" id="PF01206">
    <property type="entry name" value="TusA"/>
    <property type="match status" value="1"/>
</dbReference>
<dbReference type="EMBL" id="PDNU01000007">
    <property type="protein sequence ID" value="PHK95785.1"/>
    <property type="molecule type" value="Genomic_DNA"/>
</dbReference>
<dbReference type="AlphaFoldDB" id="A0A2C7AEC0"/>
<keyword evidence="4" id="KW-1185">Reference proteome</keyword>
<dbReference type="InterPro" id="IPR036868">
    <property type="entry name" value="TusA-like_sf"/>
</dbReference>
<gene>
    <name evidence="3" type="ORF">CR162_06595</name>
</gene>
<evidence type="ECO:0000313" key="3">
    <source>
        <dbReference type="EMBL" id="PHK95785.1"/>
    </source>
</evidence>
<organism evidence="3 4">
    <name type="scientific">Teichococcus rhizosphaerae</name>
    <dbReference type="NCBI Taxonomy" id="1335062"/>
    <lineage>
        <taxon>Bacteria</taxon>
        <taxon>Pseudomonadati</taxon>
        <taxon>Pseudomonadota</taxon>
        <taxon>Alphaproteobacteria</taxon>
        <taxon>Acetobacterales</taxon>
        <taxon>Roseomonadaceae</taxon>
        <taxon>Roseomonas</taxon>
    </lineage>
</organism>
<name>A0A2C7AEC0_9PROT</name>
<comment type="similarity">
    <text evidence="1">Belongs to the sulfur carrier protein TusA family.</text>
</comment>
<dbReference type="OrthoDB" id="9794210at2"/>
<accession>A0A2C7AEC0</accession>
<dbReference type="PANTHER" id="PTHR33279">
    <property type="entry name" value="SULFUR CARRIER PROTEIN YEDF-RELATED"/>
    <property type="match status" value="1"/>
</dbReference>
<dbReference type="CDD" id="cd00291">
    <property type="entry name" value="SirA_YedF_YeeD"/>
    <property type="match status" value="1"/>
</dbReference>
<dbReference type="SUPFAM" id="SSF64307">
    <property type="entry name" value="SirA-like"/>
    <property type="match status" value="1"/>
</dbReference>
<comment type="caution">
    <text evidence="3">The sequence shown here is derived from an EMBL/GenBank/DDBJ whole genome shotgun (WGS) entry which is preliminary data.</text>
</comment>
<dbReference type="Proteomes" id="UP000223527">
    <property type="component" value="Unassembled WGS sequence"/>
</dbReference>
<evidence type="ECO:0000313" key="4">
    <source>
        <dbReference type="Proteomes" id="UP000223527"/>
    </source>
</evidence>
<dbReference type="Gene3D" id="3.30.110.40">
    <property type="entry name" value="TusA-like domain"/>
    <property type="match status" value="1"/>
</dbReference>
<evidence type="ECO:0000259" key="2">
    <source>
        <dbReference type="PROSITE" id="PS01148"/>
    </source>
</evidence>
<reference evidence="3 4" key="1">
    <citation type="submission" date="2017-10" db="EMBL/GenBank/DDBJ databases">
        <authorList>
            <person name="Banno H."/>
            <person name="Chua N.-H."/>
        </authorList>
    </citation>
    <scope>NUCLEOTIDE SEQUENCE [LARGE SCALE GENOMIC DNA]</scope>
    <source>
        <strain evidence="3 4">YW11</strain>
    </source>
</reference>
<evidence type="ECO:0000256" key="1">
    <source>
        <dbReference type="ARBA" id="ARBA00008984"/>
    </source>
</evidence>
<proteinExistence type="inferred from homology"/>
<feature type="domain" description="UPF0033" evidence="2">
    <location>
        <begin position="11"/>
        <end position="35"/>
    </location>
</feature>
<sequence length="82" mass="9098">MPQEELPQHLLDITTETCPMTFVRTRLALDRLPRGGILLVRLRGEEPARNVPRTATEQGHEVLDQRAAEDGSVLLTIRKGGG</sequence>
<dbReference type="PANTHER" id="PTHR33279:SF19">
    <property type="entry name" value="SSL1707 PROTEIN"/>
    <property type="match status" value="1"/>
</dbReference>
<dbReference type="PROSITE" id="PS01148">
    <property type="entry name" value="UPF0033"/>
    <property type="match status" value="1"/>
</dbReference>
<protein>
    <submittedName>
        <fullName evidence="3">Preprotein translocase subunit TatB</fullName>
    </submittedName>
</protein>